<comment type="caution">
    <text evidence="1">The sequence shown here is derived from an EMBL/GenBank/DDBJ whole genome shotgun (WGS) entry which is preliminary data.</text>
</comment>
<evidence type="ECO:0000313" key="2">
    <source>
        <dbReference type="Proteomes" id="UP000635996"/>
    </source>
</evidence>
<accession>A0ABX0Z168</accession>
<dbReference type="EMBL" id="JAATEL010000033">
    <property type="protein sequence ID" value="NJP17086.1"/>
    <property type="molecule type" value="Genomic_DNA"/>
</dbReference>
<sequence length="76" mass="8237">MTDGFERRKQSRWGEGAALRDEILDAAAGAGADRMARPLWSSVHGMVATSMTVPFAADPQRLEERAEDPLALAPAR</sequence>
<reference evidence="1 2" key="1">
    <citation type="submission" date="2020-03" db="EMBL/GenBank/DDBJ databases">
        <title>WGS of actinomycetes isolated from Thailand.</title>
        <authorList>
            <person name="Thawai C."/>
        </authorList>
    </citation>
    <scope>NUCLEOTIDE SEQUENCE [LARGE SCALE GENOMIC DNA]</scope>
    <source>
        <strain evidence="1 2">NBRC 13905</strain>
    </source>
</reference>
<organism evidence="1 2">
    <name type="scientific">Streptomyces thermoviolaceus subsp. thermoviolaceus</name>
    <dbReference type="NCBI Taxonomy" id="66860"/>
    <lineage>
        <taxon>Bacteria</taxon>
        <taxon>Bacillati</taxon>
        <taxon>Actinomycetota</taxon>
        <taxon>Actinomycetes</taxon>
        <taxon>Kitasatosporales</taxon>
        <taxon>Streptomycetaceae</taxon>
        <taxon>Streptomyces</taxon>
    </lineage>
</organism>
<name>A0ABX0Z168_STRTL</name>
<dbReference type="Proteomes" id="UP000635996">
    <property type="component" value="Unassembled WGS sequence"/>
</dbReference>
<keyword evidence="2" id="KW-1185">Reference proteome</keyword>
<evidence type="ECO:0000313" key="1">
    <source>
        <dbReference type="EMBL" id="NJP17086.1"/>
    </source>
</evidence>
<gene>
    <name evidence="1" type="ORF">HCJ95_23115</name>
</gene>
<protein>
    <submittedName>
        <fullName evidence="1">Uncharacterized protein</fullName>
    </submittedName>
</protein>
<proteinExistence type="predicted"/>
<dbReference type="RefSeq" id="WP_168132311.1">
    <property type="nucleotide sequence ID" value="NZ_BMVZ01000010.1"/>
</dbReference>